<evidence type="ECO:0000313" key="1">
    <source>
        <dbReference type="EMBL" id="EKD29511.1"/>
    </source>
</evidence>
<protein>
    <submittedName>
        <fullName evidence="1">Uncharacterized protein</fullName>
    </submittedName>
</protein>
<comment type="caution">
    <text evidence="1">The sequence shown here is derived from an EMBL/GenBank/DDBJ whole genome shotgun (WGS) entry which is preliminary data.</text>
</comment>
<dbReference type="EMBL" id="AMFJ01034377">
    <property type="protein sequence ID" value="EKD29511.1"/>
    <property type="molecule type" value="Genomic_DNA"/>
</dbReference>
<accession>K1XX34</accession>
<sequence length="46" mass="5452">MSARTWIEGSDEDEFRRVGVTRIHSVNRNLAVFERLSEHFEEFGIK</sequence>
<reference evidence="1" key="1">
    <citation type="journal article" date="2012" name="Science">
        <title>Fermentation, hydrogen, and sulfur metabolism in multiple uncultivated bacterial phyla.</title>
        <authorList>
            <person name="Wrighton K.C."/>
            <person name="Thomas B.C."/>
            <person name="Sharon I."/>
            <person name="Miller C.S."/>
            <person name="Castelle C.J."/>
            <person name="VerBerkmoes N.C."/>
            <person name="Wilkins M.J."/>
            <person name="Hettich R.L."/>
            <person name="Lipton M.S."/>
            <person name="Williams K.H."/>
            <person name="Long P.E."/>
            <person name="Banfield J.F."/>
        </authorList>
    </citation>
    <scope>NUCLEOTIDE SEQUENCE [LARGE SCALE GENOMIC DNA]</scope>
</reference>
<organism evidence="1">
    <name type="scientific">uncultured bacterium</name>
    <name type="common">gcode 4</name>
    <dbReference type="NCBI Taxonomy" id="1234023"/>
    <lineage>
        <taxon>Bacteria</taxon>
        <taxon>environmental samples</taxon>
    </lineage>
</organism>
<dbReference type="AlphaFoldDB" id="K1XX34"/>
<proteinExistence type="predicted"/>
<name>K1XX34_9BACT</name>
<gene>
    <name evidence="1" type="ORF">ACD_78C00377G0001</name>
</gene>
<feature type="non-terminal residue" evidence="1">
    <location>
        <position position="46"/>
    </location>
</feature>